<dbReference type="OrthoDB" id="10002170at2759"/>
<evidence type="ECO:0000313" key="4">
    <source>
        <dbReference type="EMBL" id="KIM43710.1"/>
    </source>
</evidence>
<dbReference type="GO" id="GO:0005634">
    <property type="term" value="C:nucleus"/>
    <property type="evidence" value="ECO:0007669"/>
    <property type="project" value="UniProtKB-ARBA"/>
</dbReference>
<dbReference type="InterPro" id="IPR018593">
    <property type="entry name" value="tRNA-endonuc_su_Sen15"/>
</dbReference>
<reference evidence="5" key="2">
    <citation type="submission" date="2015-01" db="EMBL/GenBank/DDBJ databases">
        <title>Evolutionary Origins and Diversification of the Mycorrhizal Mutualists.</title>
        <authorList>
            <consortium name="DOE Joint Genome Institute"/>
            <consortium name="Mycorrhizal Genomics Consortium"/>
            <person name="Kohler A."/>
            <person name="Kuo A."/>
            <person name="Nagy L.G."/>
            <person name="Floudas D."/>
            <person name="Copeland A."/>
            <person name="Barry K.W."/>
            <person name="Cichocki N."/>
            <person name="Veneault-Fourrey C."/>
            <person name="LaButti K."/>
            <person name="Lindquist E.A."/>
            <person name="Lipzen A."/>
            <person name="Lundell T."/>
            <person name="Morin E."/>
            <person name="Murat C."/>
            <person name="Riley R."/>
            <person name="Ohm R."/>
            <person name="Sun H."/>
            <person name="Tunlid A."/>
            <person name="Henrissat B."/>
            <person name="Grigoriev I.V."/>
            <person name="Hibbett D.S."/>
            <person name="Martin F."/>
        </authorList>
    </citation>
    <scope>NUCLEOTIDE SEQUENCE [LARGE SCALE GENOMIC DNA]</scope>
    <source>
        <strain evidence="5">h7</strain>
    </source>
</reference>
<dbReference type="EMBL" id="KN831775">
    <property type="protein sequence ID" value="KIM43710.1"/>
    <property type="molecule type" value="Genomic_DNA"/>
</dbReference>
<dbReference type="STRING" id="686832.A0A0C3C4C6"/>
<dbReference type="Proteomes" id="UP000053424">
    <property type="component" value="Unassembled WGS sequence"/>
</dbReference>
<dbReference type="PANTHER" id="PTHR28582:SF1">
    <property type="entry name" value="TRNA-SPLICING ENDONUCLEASE SUBUNIT SEN15"/>
    <property type="match status" value="1"/>
</dbReference>
<dbReference type="AlphaFoldDB" id="A0A0C3C4C6"/>
<dbReference type="Pfam" id="PF09631">
    <property type="entry name" value="Sen15"/>
    <property type="match status" value="1"/>
</dbReference>
<dbReference type="Gene3D" id="3.40.1350.10">
    <property type="match status" value="1"/>
</dbReference>
<feature type="domain" description="tRNA-splicing endonuclease subunit Sen15" evidence="3">
    <location>
        <begin position="26"/>
        <end position="136"/>
    </location>
</feature>
<gene>
    <name evidence="4" type="ORF">M413DRAFT_443619</name>
</gene>
<dbReference type="InterPro" id="IPR011856">
    <property type="entry name" value="tRNA_endonuc-like_dom_sf"/>
</dbReference>
<protein>
    <recommendedName>
        <fullName evidence="3">tRNA-splicing endonuclease subunit Sen15 domain-containing protein</fullName>
    </recommendedName>
</protein>
<dbReference type="GO" id="GO:0003676">
    <property type="term" value="F:nucleic acid binding"/>
    <property type="evidence" value="ECO:0007669"/>
    <property type="project" value="InterPro"/>
</dbReference>
<evidence type="ECO:0000259" key="3">
    <source>
        <dbReference type="Pfam" id="PF09631"/>
    </source>
</evidence>
<dbReference type="HOGENOM" id="CLU_121521_0_0_1"/>
<dbReference type="SUPFAM" id="SSF53032">
    <property type="entry name" value="tRNA-intron endonuclease catalytic domain-like"/>
    <property type="match status" value="1"/>
</dbReference>
<evidence type="ECO:0000256" key="2">
    <source>
        <dbReference type="ARBA" id="ARBA00022694"/>
    </source>
</evidence>
<evidence type="ECO:0000256" key="1">
    <source>
        <dbReference type="ARBA" id="ARBA00006091"/>
    </source>
</evidence>
<reference evidence="4 5" key="1">
    <citation type="submission" date="2014-04" db="EMBL/GenBank/DDBJ databases">
        <authorList>
            <consortium name="DOE Joint Genome Institute"/>
            <person name="Kuo A."/>
            <person name="Gay G."/>
            <person name="Dore J."/>
            <person name="Kohler A."/>
            <person name="Nagy L.G."/>
            <person name="Floudas D."/>
            <person name="Copeland A."/>
            <person name="Barry K.W."/>
            <person name="Cichocki N."/>
            <person name="Veneault-Fourrey C."/>
            <person name="LaButti K."/>
            <person name="Lindquist E.A."/>
            <person name="Lipzen A."/>
            <person name="Lundell T."/>
            <person name="Morin E."/>
            <person name="Murat C."/>
            <person name="Sun H."/>
            <person name="Tunlid A."/>
            <person name="Henrissat B."/>
            <person name="Grigoriev I.V."/>
            <person name="Hibbett D.S."/>
            <person name="Martin F."/>
            <person name="Nordberg H.P."/>
            <person name="Cantor M.N."/>
            <person name="Hua S.X."/>
        </authorList>
    </citation>
    <scope>NUCLEOTIDE SEQUENCE [LARGE SCALE GENOMIC DNA]</scope>
    <source>
        <strain evidence="5">h7</strain>
    </source>
</reference>
<sequence length="137" mass="15169">MESHPSYPVLSALIAKYPQSSASLFQTYNDIVYAQQWNDVGLIDLQNCGRGAIKGKKRETEETLYVLPCSLSETVNFAWLQSAFSQLFPAPLPRDTSLGNETISEEVENPSLYIAITSSDASIVYYKLSQGIVKPTI</sequence>
<dbReference type="GO" id="GO:0006388">
    <property type="term" value="P:tRNA splicing, via endonucleolytic cleavage and ligation"/>
    <property type="evidence" value="ECO:0007669"/>
    <property type="project" value="InterPro"/>
</dbReference>
<dbReference type="InterPro" id="IPR036167">
    <property type="entry name" value="tRNA_intron_Endo_cat-like_sf"/>
</dbReference>
<keyword evidence="2" id="KW-0819">tRNA processing</keyword>
<name>A0A0C3C4C6_HEBCY</name>
<keyword evidence="5" id="KW-1185">Reference proteome</keyword>
<comment type="similarity">
    <text evidence="1">Belongs to the SEN15 family.</text>
</comment>
<dbReference type="PANTHER" id="PTHR28582">
    <property type="entry name" value="TRNA-SPLICING ENDONUCLEASE SUBUNIT SEN15"/>
    <property type="match status" value="1"/>
</dbReference>
<accession>A0A0C3C4C6</accession>
<proteinExistence type="inferred from homology"/>
<organism evidence="4 5">
    <name type="scientific">Hebeloma cylindrosporum</name>
    <dbReference type="NCBI Taxonomy" id="76867"/>
    <lineage>
        <taxon>Eukaryota</taxon>
        <taxon>Fungi</taxon>
        <taxon>Dikarya</taxon>
        <taxon>Basidiomycota</taxon>
        <taxon>Agaricomycotina</taxon>
        <taxon>Agaricomycetes</taxon>
        <taxon>Agaricomycetidae</taxon>
        <taxon>Agaricales</taxon>
        <taxon>Agaricineae</taxon>
        <taxon>Hymenogastraceae</taxon>
        <taxon>Hebeloma</taxon>
    </lineage>
</organism>
<evidence type="ECO:0000313" key="5">
    <source>
        <dbReference type="Proteomes" id="UP000053424"/>
    </source>
</evidence>